<keyword evidence="7 9" id="KW-0472">Membrane</keyword>
<dbReference type="EMBL" id="CP003053">
    <property type="protein sequence ID" value="AFM17683.1"/>
    <property type="molecule type" value="Genomic_DNA"/>
</dbReference>
<dbReference type="SUPFAM" id="SSF103473">
    <property type="entry name" value="MFS general substrate transporter"/>
    <property type="match status" value="1"/>
</dbReference>
<evidence type="ECO:0000259" key="10">
    <source>
        <dbReference type="PROSITE" id="PS50850"/>
    </source>
</evidence>
<feature type="transmembrane region" description="Helical" evidence="9">
    <location>
        <begin position="299"/>
        <end position="320"/>
    </location>
</feature>
<feature type="transmembrane region" description="Helical" evidence="9">
    <location>
        <begin position="164"/>
        <end position="187"/>
    </location>
</feature>
<feature type="transmembrane region" description="Helical" evidence="9">
    <location>
        <begin position="502"/>
        <end position="524"/>
    </location>
</feature>
<dbReference type="InterPro" id="IPR011701">
    <property type="entry name" value="MFS"/>
</dbReference>
<keyword evidence="12" id="KW-1185">Reference proteome</keyword>
<dbReference type="InterPro" id="IPR004638">
    <property type="entry name" value="EmrB-like"/>
</dbReference>
<dbReference type="PANTHER" id="PTHR42718">
    <property type="entry name" value="MAJOR FACILITATOR SUPERFAMILY MULTIDRUG TRANSPORTER MFSC"/>
    <property type="match status" value="1"/>
</dbReference>
<dbReference type="InterPro" id="IPR036259">
    <property type="entry name" value="MFS_trans_sf"/>
</dbReference>
<evidence type="ECO:0000256" key="7">
    <source>
        <dbReference type="ARBA" id="ARBA00023136"/>
    </source>
</evidence>
<feature type="transmembrane region" description="Helical" evidence="9">
    <location>
        <begin position="193"/>
        <end position="215"/>
    </location>
</feature>
<feature type="transmembrane region" description="Helical" evidence="9">
    <location>
        <begin position="73"/>
        <end position="94"/>
    </location>
</feature>
<dbReference type="RefSeq" id="WP_014816160.1">
    <property type="nucleotide sequence ID" value="NC_018027.1"/>
</dbReference>
<keyword evidence="4" id="KW-1003">Cell membrane</keyword>
<dbReference type="AlphaFoldDB" id="I4BK76"/>
<sequence length="538" mass="56395">MVHRVDNPVPRKSGPEAAVARGDAGTSDYPDHLDSGLLKVTSVCVLAAIMTILDTTVVNVAQRTFISQFGSTQAVVAWTATGYTLALAAVIPMTGWAADRFGTKRLFIGSVVLFTAGSLLCAVAGDITQLIAFRVVQGLGGGMLMPLVFTILTREAGPRRLGRLMSVLGIPMLLGPVGGPVLGGWLIDDYGWRWIFLINVPIGVVAVTLAALIFAKDRPSGAEPFDIVGMLLLSPGLASFLYGVSSLPEHGSVTDPQVWVPAVIGAALVAGFVAHALLRAAHPLIDLRLFTNRVMALANAAMLVFAAAFFGAILLLPSYFQQLFHQTPFQSGLHVIPQGLGAMITMPVAGRLMDRQGPGKIVLVGITLMCTGMGVFAYGSWHQDAYLPVLVTGLVVFGLGMGCTMMPLSGAAVQTLRPEQVARGSTLINVNQRVAGSVGTAVMSVILTNQVNRSDAVSAANRVAALQEQARTSGRPLDPAALPAEALRPGFAQQVMHDLSHAYTMVFVVAAVMIAAAYLPAAFLPRKPVAHGSPAPVG</sequence>
<evidence type="ECO:0000256" key="6">
    <source>
        <dbReference type="ARBA" id="ARBA00022989"/>
    </source>
</evidence>
<feature type="domain" description="Major facilitator superfamily (MFS) profile" evidence="10">
    <location>
        <begin position="40"/>
        <end position="528"/>
    </location>
</feature>
<keyword evidence="6 9" id="KW-1133">Transmembrane helix</keyword>
<keyword evidence="3" id="KW-0813">Transport</keyword>
<dbReference type="GO" id="GO:0005886">
    <property type="term" value="C:plasma membrane"/>
    <property type="evidence" value="ECO:0007669"/>
    <property type="project" value="UniProtKB-SubCell"/>
</dbReference>
<dbReference type="PANTHER" id="PTHR42718:SF9">
    <property type="entry name" value="MAJOR FACILITATOR SUPERFAMILY MULTIDRUG TRANSPORTER MFSC"/>
    <property type="match status" value="1"/>
</dbReference>
<dbReference type="Gene3D" id="1.20.1250.20">
    <property type="entry name" value="MFS general substrate transporter like domains"/>
    <property type="match status" value="1"/>
</dbReference>
<dbReference type="HOGENOM" id="CLU_000960_28_0_11"/>
<dbReference type="STRING" id="710421.Mycch_2923"/>
<dbReference type="Proteomes" id="UP000006057">
    <property type="component" value="Chromosome"/>
</dbReference>
<name>I4BK76_MYCCN</name>
<gene>
    <name evidence="11" type="ordered locus">Mycch_2923</name>
</gene>
<feature type="transmembrane region" description="Helical" evidence="9">
    <location>
        <begin position="227"/>
        <end position="247"/>
    </location>
</feature>
<evidence type="ECO:0000256" key="2">
    <source>
        <dbReference type="ARBA" id="ARBA00008537"/>
    </source>
</evidence>
<evidence type="ECO:0000256" key="1">
    <source>
        <dbReference type="ARBA" id="ARBA00004651"/>
    </source>
</evidence>
<reference evidence="11 12" key="1">
    <citation type="submission" date="2012-06" db="EMBL/GenBank/DDBJ databases">
        <title>Complete sequence of chromosome of Mycobacterium chubuense NBB4.</title>
        <authorList>
            <consortium name="US DOE Joint Genome Institute"/>
            <person name="Lucas S."/>
            <person name="Han J."/>
            <person name="Lapidus A."/>
            <person name="Cheng J.-F."/>
            <person name="Goodwin L."/>
            <person name="Pitluck S."/>
            <person name="Peters L."/>
            <person name="Mikhailova N."/>
            <person name="Teshima H."/>
            <person name="Detter J.C."/>
            <person name="Han C."/>
            <person name="Tapia R."/>
            <person name="Land M."/>
            <person name="Hauser L."/>
            <person name="Kyrpides N."/>
            <person name="Ivanova N."/>
            <person name="Pagani I."/>
            <person name="Mattes T."/>
            <person name="Holmes A."/>
            <person name="Rutledge P."/>
            <person name="Paulsen I."/>
            <person name="Coleman N."/>
            <person name="Woyke T."/>
        </authorList>
    </citation>
    <scope>NUCLEOTIDE SEQUENCE [LARGE SCALE GENOMIC DNA]</scope>
    <source>
        <strain evidence="11 12">NBB4</strain>
    </source>
</reference>
<dbReference type="KEGG" id="mcb:Mycch_2923"/>
<keyword evidence="5 9" id="KW-0812">Transmembrane</keyword>
<comment type="similarity">
    <text evidence="2">Belongs to the major facilitator superfamily. EmrB family.</text>
</comment>
<protein>
    <submittedName>
        <fullName evidence="11">Drug resistance transporter, EmrB/QacA subfamily</fullName>
    </submittedName>
</protein>
<dbReference type="InterPro" id="IPR020846">
    <property type="entry name" value="MFS_dom"/>
</dbReference>
<evidence type="ECO:0000256" key="3">
    <source>
        <dbReference type="ARBA" id="ARBA00022448"/>
    </source>
</evidence>
<feature type="transmembrane region" description="Helical" evidence="9">
    <location>
        <begin position="385"/>
        <end position="408"/>
    </location>
</feature>
<evidence type="ECO:0000256" key="8">
    <source>
        <dbReference type="SAM" id="MobiDB-lite"/>
    </source>
</evidence>
<feature type="transmembrane region" description="Helical" evidence="9">
    <location>
        <begin position="361"/>
        <end position="379"/>
    </location>
</feature>
<accession>I4BK76</accession>
<comment type="subcellular location">
    <subcellularLocation>
        <location evidence="1">Cell membrane</location>
        <topology evidence="1">Multi-pass membrane protein</topology>
    </subcellularLocation>
</comment>
<dbReference type="PROSITE" id="PS50850">
    <property type="entry name" value="MFS"/>
    <property type="match status" value="1"/>
</dbReference>
<proteinExistence type="inferred from homology"/>
<dbReference type="NCBIfam" id="TIGR00711">
    <property type="entry name" value="efflux_EmrB"/>
    <property type="match status" value="1"/>
</dbReference>
<dbReference type="Gene3D" id="1.20.1720.10">
    <property type="entry name" value="Multidrug resistance protein D"/>
    <property type="match status" value="1"/>
</dbReference>
<evidence type="ECO:0000256" key="9">
    <source>
        <dbReference type="SAM" id="Phobius"/>
    </source>
</evidence>
<evidence type="ECO:0000313" key="12">
    <source>
        <dbReference type="Proteomes" id="UP000006057"/>
    </source>
</evidence>
<organism evidence="11 12">
    <name type="scientific">Mycolicibacterium chubuense (strain NBB4)</name>
    <name type="common">Mycobacterium chubuense</name>
    <dbReference type="NCBI Taxonomy" id="710421"/>
    <lineage>
        <taxon>Bacteria</taxon>
        <taxon>Bacillati</taxon>
        <taxon>Actinomycetota</taxon>
        <taxon>Actinomycetes</taxon>
        <taxon>Mycobacteriales</taxon>
        <taxon>Mycobacteriaceae</taxon>
        <taxon>Mycolicibacterium</taxon>
    </lineage>
</organism>
<evidence type="ECO:0000256" key="5">
    <source>
        <dbReference type="ARBA" id="ARBA00022692"/>
    </source>
</evidence>
<dbReference type="Pfam" id="PF07690">
    <property type="entry name" value="MFS_1"/>
    <property type="match status" value="1"/>
</dbReference>
<feature type="region of interest" description="Disordered" evidence="8">
    <location>
        <begin position="1"/>
        <end position="24"/>
    </location>
</feature>
<feature type="transmembrane region" description="Helical" evidence="9">
    <location>
        <begin position="106"/>
        <end position="125"/>
    </location>
</feature>
<evidence type="ECO:0000256" key="4">
    <source>
        <dbReference type="ARBA" id="ARBA00022475"/>
    </source>
</evidence>
<dbReference type="PATRIC" id="fig|710421.3.peg.2913"/>
<dbReference type="GO" id="GO:0022857">
    <property type="term" value="F:transmembrane transporter activity"/>
    <property type="evidence" value="ECO:0007669"/>
    <property type="project" value="InterPro"/>
</dbReference>
<dbReference type="CDD" id="cd17503">
    <property type="entry name" value="MFS_LmrB_MDR_like"/>
    <property type="match status" value="1"/>
</dbReference>
<evidence type="ECO:0000313" key="11">
    <source>
        <dbReference type="EMBL" id="AFM17683.1"/>
    </source>
</evidence>
<feature type="transmembrane region" description="Helical" evidence="9">
    <location>
        <begin position="259"/>
        <end position="278"/>
    </location>
</feature>
<feature type="transmembrane region" description="Helical" evidence="9">
    <location>
        <begin position="332"/>
        <end position="349"/>
    </location>
</feature>
<feature type="transmembrane region" description="Helical" evidence="9">
    <location>
        <begin position="131"/>
        <end position="152"/>
    </location>
</feature>
<dbReference type="eggNOG" id="COG0477">
    <property type="taxonomic scope" value="Bacteria"/>
</dbReference>